<keyword evidence="3" id="KW-1185">Reference proteome</keyword>
<dbReference type="EMBL" id="JBFAUK010000016">
    <property type="protein sequence ID" value="MEV5508808.1"/>
    <property type="molecule type" value="Genomic_DNA"/>
</dbReference>
<dbReference type="PANTHER" id="PTHR43162">
    <property type="match status" value="1"/>
</dbReference>
<dbReference type="Pfam" id="PF13460">
    <property type="entry name" value="NAD_binding_10"/>
    <property type="match status" value="1"/>
</dbReference>
<reference evidence="2 3" key="1">
    <citation type="submission" date="2024-06" db="EMBL/GenBank/DDBJ databases">
        <title>The Natural Products Discovery Center: Release of the First 8490 Sequenced Strains for Exploring Actinobacteria Biosynthetic Diversity.</title>
        <authorList>
            <person name="Kalkreuter E."/>
            <person name="Kautsar S.A."/>
            <person name="Yang D."/>
            <person name="Bader C.D."/>
            <person name="Teijaro C.N."/>
            <person name="Fluegel L."/>
            <person name="Davis C.M."/>
            <person name="Simpson J.R."/>
            <person name="Lauterbach L."/>
            <person name="Steele A.D."/>
            <person name="Gui C."/>
            <person name="Meng S."/>
            <person name="Li G."/>
            <person name="Viehrig K."/>
            <person name="Ye F."/>
            <person name="Su P."/>
            <person name="Kiefer A.F."/>
            <person name="Nichols A."/>
            <person name="Cepeda A.J."/>
            <person name="Yan W."/>
            <person name="Fan B."/>
            <person name="Jiang Y."/>
            <person name="Adhikari A."/>
            <person name="Zheng C.-J."/>
            <person name="Schuster L."/>
            <person name="Cowan T.M."/>
            <person name="Smanski M.J."/>
            <person name="Chevrette M.G."/>
            <person name="De Carvalho L.P.S."/>
            <person name="Shen B."/>
        </authorList>
    </citation>
    <scope>NUCLEOTIDE SEQUENCE [LARGE SCALE GENOMIC DNA]</scope>
    <source>
        <strain evidence="2 3">NPDC052347</strain>
    </source>
</reference>
<dbReference type="Gene3D" id="3.40.50.720">
    <property type="entry name" value="NAD(P)-binding Rossmann-like Domain"/>
    <property type="match status" value="1"/>
</dbReference>
<dbReference type="PANTHER" id="PTHR43162:SF1">
    <property type="entry name" value="PRESTALK A DIFFERENTIATION PROTEIN A"/>
    <property type="match status" value="1"/>
</dbReference>
<dbReference type="Proteomes" id="UP001552594">
    <property type="component" value="Unassembled WGS sequence"/>
</dbReference>
<comment type="caution">
    <text evidence="2">The sequence shown here is derived from an EMBL/GenBank/DDBJ whole genome shotgun (WGS) entry which is preliminary data.</text>
</comment>
<dbReference type="SUPFAM" id="SSF51735">
    <property type="entry name" value="NAD(P)-binding Rossmann-fold domains"/>
    <property type="match status" value="1"/>
</dbReference>
<dbReference type="Gene3D" id="3.90.25.10">
    <property type="entry name" value="UDP-galactose 4-epimerase, domain 1"/>
    <property type="match status" value="1"/>
</dbReference>
<evidence type="ECO:0000313" key="3">
    <source>
        <dbReference type="Proteomes" id="UP001552594"/>
    </source>
</evidence>
<sequence>MLLVTGATGTVGREVIKLLAAAGQKVTAVTRTPDAARLSEGVTVHEGDPSRPQTLAPVLAGADAILLSPRAVGTAVGDLLGLAVEHGVRRVVVLSAVTVEYGGGYRRFAEAFRAVEDTARASGLDWTFLRCADFAANSLAWAPQIRATGTVRGASAAATTSPIHQRDIGAVAVRALLEPGHAGQAYALTGPQALTQRDRARIIGQAIGATVTFEETPPELVRQSMLAQGLPQEVADRMLGYNAACLEQPGPTTNTVARLLGRPALTFADWAAENAAAFRN</sequence>
<organism evidence="2 3">
    <name type="scientific">Streptomyces orinoci</name>
    <name type="common">Streptoverticillium orinoci</name>
    <dbReference type="NCBI Taxonomy" id="67339"/>
    <lineage>
        <taxon>Bacteria</taxon>
        <taxon>Bacillati</taxon>
        <taxon>Actinomycetota</taxon>
        <taxon>Actinomycetes</taxon>
        <taxon>Kitasatosporales</taxon>
        <taxon>Streptomycetaceae</taxon>
        <taxon>Streptomyces</taxon>
    </lineage>
</organism>
<feature type="domain" description="NAD(P)-binding" evidence="1">
    <location>
        <begin position="6"/>
        <end position="179"/>
    </location>
</feature>
<evidence type="ECO:0000313" key="2">
    <source>
        <dbReference type="EMBL" id="MEV5508808.1"/>
    </source>
</evidence>
<dbReference type="InterPro" id="IPR051604">
    <property type="entry name" value="Ergot_Alk_Oxidoreductase"/>
</dbReference>
<evidence type="ECO:0000259" key="1">
    <source>
        <dbReference type="Pfam" id="PF13460"/>
    </source>
</evidence>
<accession>A0ABV3K0X4</accession>
<gene>
    <name evidence="2" type="ORF">AB0L16_20555</name>
</gene>
<name>A0ABV3K0X4_STRON</name>
<protein>
    <submittedName>
        <fullName evidence="2">NAD(P)H-binding protein</fullName>
    </submittedName>
</protein>
<proteinExistence type="predicted"/>
<dbReference type="RefSeq" id="WP_109284631.1">
    <property type="nucleotide sequence ID" value="NZ_JBFAUK010000016.1"/>
</dbReference>
<dbReference type="InterPro" id="IPR016040">
    <property type="entry name" value="NAD(P)-bd_dom"/>
</dbReference>
<dbReference type="InterPro" id="IPR036291">
    <property type="entry name" value="NAD(P)-bd_dom_sf"/>
</dbReference>